<evidence type="ECO:0000313" key="21">
    <source>
        <dbReference type="Proteomes" id="UP000283543"/>
    </source>
</evidence>
<dbReference type="GO" id="GO:0005576">
    <property type="term" value="C:extracellular region"/>
    <property type="evidence" value="ECO:0007669"/>
    <property type="project" value="TreeGrafter"/>
</dbReference>
<dbReference type="InterPro" id="IPR038445">
    <property type="entry name" value="NCDase_C_sf"/>
</dbReference>
<evidence type="ECO:0000259" key="8">
    <source>
        <dbReference type="Pfam" id="PF17048"/>
    </source>
</evidence>
<comment type="similarity">
    <text evidence="1 5">Belongs to the neutral ceramidase family.</text>
</comment>
<dbReference type="Proteomes" id="UP000286510">
    <property type="component" value="Unassembled WGS sequence"/>
</dbReference>
<dbReference type="EMBL" id="QUTB01003967">
    <property type="protein sequence ID" value="RHY65021.1"/>
    <property type="molecule type" value="Genomic_DNA"/>
</dbReference>
<evidence type="ECO:0000259" key="7">
    <source>
        <dbReference type="Pfam" id="PF04734"/>
    </source>
</evidence>
<comment type="caution">
    <text evidence="10">The sequence shown here is derived from an EMBL/GenBank/DDBJ whole genome shotgun (WGS) entry which is preliminary data.</text>
</comment>
<dbReference type="EMBL" id="QUTA01006944">
    <property type="protein sequence ID" value="RHY08995.1"/>
    <property type="molecule type" value="Genomic_DNA"/>
</dbReference>
<dbReference type="Proteomes" id="UP000283543">
    <property type="component" value="Unassembled WGS sequence"/>
</dbReference>
<evidence type="ECO:0000313" key="12">
    <source>
        <dbReference type="EMBL" id="RHY71909.1"/>
    </source>
</evidence>
<dbReference type="Proteomes" id="UP000266196">
    <property type="component" value="Unassembled WGS sequence"/>
</dbReference>
<dbReference type="EMBL" id="QUTD01003654">
    <property type="protein sequence ID" value="RHY71909.1"/>
    <property type="molecule type" value="Genomic_DNA"/>
</dbReference>
<evidence type="ECO:0000256" key="2">
    <source>
        <dbReference type="ARBA" id="ARBA00022801"/>
    </source>
</evidence>
<feature type="domain" description="Neutral/alkaline non-lysosomal ceramidase N-terminal" evidence="7">
    <location>
        <begin position="21"/>
        <end position="501"/>
    </location>
</feature>
<dbReference type="Proteomes" id="UP000265427">
    <property type="component" value="Unassembled WGS sequence"/>
</dbReference>
<accession>A0A397ART9</accession>
<dbReference type="VEuPathDB" id="FungiDB:H257_14518"/>
<comment type="cofactor">
    <cofactor evidence="4">
        <name>Zn(2+)</name>
        <dbReference type="ChEBI" id="CHEBI:29105"/>
    </cofactor>
    <text evidence="4">Binds 1 zinc ion per subunit.</text>
</comment>
<dbReference type="EMBL" id="QUTE01006096">
    <property type="protein sequence ID" value="RHZ33879.1"/>
    <property type="molecule type" value="Genomic_DNA"/>
</dbReference>
<evidence type="ECO:0000313" key="15">
    <source>
        <dbReference type="EMBL" id="RHZ33879.1"/>
    </source>
</evidence>
<evidence type="ECO:0000256" key="3">
    <source>
        <dbReference type="PIRSR" id="PIRSR606823-1"/>
    </source>
</evidence>
<dbReference type="Gene3D" id="2.60.40.2300">
    <property type="entry name" value="Neutral/alkaline non-lysosomal ceramidase, C-terminal domain"/>
    <property type="match status" value="1"/>
</dbReference>
<feature type="chain" id="PRO_5035662783" description="Neutral ceramidase" evidence="6">
    <location>
        <begin position="20"/>
        <end position="668"/>
    </location>
</feature>
<feature type="binding site" evidence="4">
    <location>
        <position position="436"/>
    </location>
    <ligand>
        <name>Zn(2+)</name>
        <dbReference type="ChEBI" id="CHEBI:29105"/>
    </ligand>
</feature>
<keyword evidence="5" id="KW-0443">Lipid metabolism</keyword>
<evidence type="ECO:0000313" key="11">
    <source>
        <dbReference type="EMBL" id="RHY65021.1"/>
    </source>
</evidence>
<dbReference type="EMBL" id="QUTF01027401">
    <property type="protein sequence ID" value="RHY80190.1"/>
    <property type="molecule type" value="Genomic_DNA"/>
</dbReference>
<evidence type="ECO:0000313" key="19">
    <source>
        <dbReference type="Proteomes" id="UP000266239"/>
    </source>
</evidence>
<name>A0A397ART9_APHAT</name>
<evidence type="ECO:0000256" key="5">
    <source>
        <dbReference type="RuleBase" id="RU366019"/>
    </source>
</evidence>
<feature type="binding site" evidence="4">
    <location>
        <position position="113"/>
    </location>
    <ligand>
        <name>Zn(2+)</name>
        <dbReference type="ChEBI" id="CHEBI:29105"/>
    </ligand>
</feature>
<evidence type="ECO:0000313" key="14">
    <source>
        <dbReference type="EMBL" id="RHY80190.1"/>
    </source>
</evidence>
<dbReference type="PANTHER" id="PTHR12670">
    <property type="entry name" value="CERAMIDASE"/>
    <property type="match status" value="1"/>
</dbReference>
<dbReference type="Pfam" id="PF17048">
    <property type="entry name" value="Ceramidse_alk_C"/>
    <property type="match status" value="1"/>
</dbReference>
<dbReference type="GO" id="GO:0017040">
    <property type="term" value="F:N-acylsphingosine amidohydrolase activity"/>
    <property type="evidence" value="ECO:0007669"/>
    <property type="project" value="UniProtKB-UniRule"/>
</dbReference>
<protein>
    <recommendedName>
        <fullName evidence="5">Neutral ceramidase</fullName>
        <ecNumber evidence="5">3.5.1.23</ecNumber>
    </recommendedName>
</protein>
<keyword evidence="4" id="KW-0479">Metal-binding</keyword>
<evidence type="ECO:0000256" key="1">
    <source>
        <dbReference type="ARBA" id="ARBA00009835"/>
    </source>
</evidence>
<dbReference type="Proteomes" id="UP000266239">
    <property type="component" value="Unassembled WGS sequence"/>
</dbReference>
<evidence type="ECO:0000256" key="4">
    <source>
        <dbReference type="PIRSR" id="PIRSR606823-2"/>
    </source>
</evidence>
<organism evidence="10 19">
    <name type="scientific">Aphanomyces astaci</name>
    <name type="common">Crayfish plague agent</name>
    <dbReference type="NCBI Taxonomy" id="112090"/>
    <lineage>
        <taxon>Eukaryota</taxon>
        <taxon>Sar</taxon>
        <taxon>Stramenopiles</taxon>
        <taxon>Oomycota</taxon>
        <taxon>Saprolegniomycetes</taxon>
        <taxon>Saprolegniales</taxon>
        <taxon>Verrucalvaceae</taxon>
        <taxon>Aphanomyces</taxon>
    </lineage>
</organism>
<feature type="binding site" evidence="4">
    <location>
        <position position="472"/>
    </location>
    <ligand>
        <name>Zn(2+)</name>
        <dbReference type="ChEBI" id="CHEBI:29105"/>
    </ligand>
</feature>
<evidence type="ECO:0000313" key="9">
    <source>
        <dbReference type="EMBL" id="RHX97341.1"/>
    </source>
</evidence>
<evidence type="ECO:0000313" key="16">
    <source>
        <dbReference type="Proteomes" id="UP000265427"/>
    </source>
</evidence>
<dbReference type="GO" id="GO:0046512">
    <property type="term" value="P:sphingosine biosynthetic process"/>
    <property type="evidence" value="ECO:0007669"/>
    <property type="project" value="TreeGrafter"/>
</dbReference>
<dbReference type="InterPro" id="IPR031329">
    <property type="entry name" value="NEUT/ALK_ceramidase_N"/>
</dbReference>
<keyword evidence="4" id="KW-0862">Zinc</keyword>
<keyword evidence="2 5" id="KW-0378">Hydrolase</keyword>
<dbReference type="EMBL" id="QUSZ01011363">
    <property type="protein sequence ID" value="RHX97341.1"/>
    <property type="molecule type" value="Genomic_DNA"/>
</dbReference>
<feature type="domain" description="Neutral/alkaline non-lysosomal ceramidase C-terminal" evidence="8">
    <location>
        <begin position="506"/>
        <end position="666"/>
    </location>
</feature>
<dbReference type="AlphaFoldDB" id="A0A397ART9"/>
<evidence type="ECO:0000313" key="22">
    <source>
        <dbReference type="Proteomes" id="UP000286510"/>
    </source>
</evidence>
<comment type="catalytic activity">
    <reaction evidence="5">
        <text>an N-acylsphing-4-enine + H2O = sphing-4-enine + a fatty acid</text>
        <dbReference type="Rhea" id="RHEA:20856"/>
        <dbReference type="ChEBI" id="CHEBI:15377"/>
        <dbReference type="ChEBI" id="CHEBI:28868"/>
        <dbReference type="ChEBI" id="CHEBI:52639"/>
        <dbReference type="ChEBI" id="CHEBI:57756"/>
        <dbReference type="EC" id="3.5.1.23"/>
    </reaction>
</comment>
<dbReference type="InterPro" id="IPR031331">
    <property type="entry name" value="NEUT/ALK_ceramidase_C"/>
</dbReference>
<dbReference type="GO" id="GO:0016020">
    <property type="term" value="C:membrane"/>
    <property type="evidence" value="ECO:0007669"/>
    <property type="project" value="GOC"/>
</dbReference>
<dbReference type="EC" id="3.5.1.23" evidence="5"/>
<dbReference type="Proteomes" id="UP000266643">
    <property type="component" value="Unassembled WGS sequence"/>
</dbReference>
<sequence>MIRTLSFVCLVIAATFARARYLIGIGKADITGPTAEVVFAGFADSNEKGSGLLNRQFARAFVVQDDSTNSRILLVNCDAFAVFQLVHTEVLTRLQTKYGSMYTEQNVLLHATHTHATPGGSSAYFLYDVSILGYIDESFRAIVDGILAAIDAAHRSLAPGTIRFNQGHLPDGGRNRSPLAYDANPAAERAQYTDDRDHTMQVLKFKDAKTGRLRGVWATYPVHPTSLTVKNTLVSGDNKGYAMFLAESHYKNKVVVGLGMSNAGDVSPNRVDNGNGTFRGEGRTPIESAEIIGTRQANKLLELLASPSVKLVGSVVGKLSYVDFSNVTLTDVEPSVDAPYAHRTCPAVLGQNFGAGSEDGRGLDQFMEGNLKANPFFQLVSFAIRPTPKWVKTCQHTNKVPLLATGLMSPVPWSPEVLPVQVVKIGQIALASVPFEVTTMAGRRIRQSIMSALGGSVSQVAIAAVSNGYAQYLTTKEEYLVQHYEGASTLFGPNQLVAVQQELARVAKSVANPSIPLASGPRPRSFDRSKLLTLQTGVVLDTHPIGWPFGSIRSNVRQATYHISNTSVKASFVGAHPKNNFQHVASFCDVEKLDPATTGFATYLTDAHWDVRFRWARVGISESTSECEWVLRSALPGVYRLRHRGFAKSWFGVLVPYEGVSASFVVVV</sequence>
<evidence type="ECO:0000313" key="17">
    <source>
        <dbReference type="Proteomes" id="UP000265716"/>
    </source>
</evidence>
<gene>
    <name evidence="10" type="ORF">DYB25_005664</name>
    <name evidence="14" type="ORF">DYB26_006472</name>
    <name evidence="12" type="ORF">DYB30_011029</name>
    <name evidence="15" type="ORF">DYB31_007816</name>
    <name evidence="11" type="ORF">DYB34_007580</name>
    <name evidence="9" type="ORF">DYB36_006648</name>
    <name evidence="13" type="ORF">DYB38_006122</name>
</gene>
<keyword evidence="5" id="KW-0746">Sphingolipid metabolism</keyword>
<evidence type="ECO:0000313" key="18">
    <source>
        <dbReference type="Proteomes" id="UP000266196"/>
    </source>
</evidence>
<feature type="active site" description="Nucleophile" evidence="3">
    <location>
        <position position="267"/>
    </location>
</feature>
<feature type="signal peptide" evidence="6">
    <location>
        <begin position="1"/>
        <end position="19"/>
    </location>
</feature>
<dbReference type="GO" id="GO:0046872">
    <property type="term" value="F:metal ion binding"/>
    <property type="evidence" value="ECO:0007669"/>
    <property type="project" value="UniProtKB-KW"/>
</dbReference>
<feature type="binding site" evidence="4">
    <location>
        <position position="223"/>
    </location>
    <ligand>
        <name>Zn(2+)</name>
        <dbReference type="ChEBI" id="CHEBI:29105"/>
    </ligand>
</feature>
<dbReference type="Pfam" id="PF04734">
    <property type="entry name" value="Ceramidase_alk"/>
    <property type="match status" value="1"/>
</dbReference>
<dbReference type="EMBL" id="QUTC01001153">
    <property type="protein sequence ID" value="RHY77304.1"/>
    <property type="molecule type" value="Genomic_DNA"/>
</dbReference>
<reference evidence="16 17" key="1">
    <citation type="submission" date="2018-08" db="EMBL/GenBank/DDBJ databases">
        <title>Aphanomyces genome sequencing and annotation.</title>
        <authorList>
            <person name="Minardi D."/>
            <person name="Oidtmann B."/>
            <person name="Van Der Giezen M."/>
            <person name="Studholme D.J."/>
        </authorList>
    </citation>
    <scope>NUCLEOTIDE SEQUENCE [LARGE SCALE GENOMIC DNA]</scope>
    <source>
        <strain evidence="15 18">197901</strain>
        <strain evidence="12 20">D2</strain>
        <strain evidence="14 22">FDL457</strain>
        <strain evidence="9 16">Kv</strain>
        <strain evidence="13 17">SA</strain>
        <strain evidence="11 21">Si</strain>
        <strain evidence="10 19">Yx</strain>
    </source>
</reference>
<dbReference type="InterPro" id="IPR006823">
    <property type="entry name" value="Ceramidase_alk"/>
</dbReference>
<evidence type="ECO:0000256" key="6">
    <source>
        <dbReference type="SAM" id="SignalP"/>
    </source>
</evidence>
<keyword evidence="6" id="KW-0732">Signal</keyword>
<dbReference type="GO" id="GO:0042759">
    <property type="term" value="P:long-chain fatty acid biosynthetic process"/>
    <property type="evidence" value="ECO:0007669"/>
    <property type="project" value="TreeGrafter"/>
</dbReference>
<evidence type="ECO:0000313" key="20">
    <source>
        <dbReference type="Proteomes" id="UP000266643"/>
    </source>
</evidence>
<evidence type="ECO:0000313" key="10">
    <source>
        <dbReference type="EMBL" id="RHY08995.1"/>
    </source>
</evidence>
<proteinExistence type="inferred from homology"/>
<evidence type="ECO:0000313" key="13">
    <source>
        <dbReference type="EMBL" id="RHY77304.1"/>
    </source>
</evidence>
<dbReference type="Proteomes" id="UP000265716">
    <property type="component" value="Unassembled WGS sequence"/>
</dbReference>
<dbReference type="GO" id="GO:0046514">
    <property type="term" value="P:ceramide catabolic process"/>
    <property type="evidence" value="ECO:0007669"/>
    <property type="project" value="InterPro"/>
</dbReference>
<dbReference type="PANTHER" id="PTHR12670:SF1">
    <property type="entry name" value="NEUTRAL CERAMIDASE"/>
    <property type="match status" value="1"/>
</dbReference>